<evidence type="ECO:0000313" key="5">
    <source>
        <dbReference type="Proteomes" id="UP000194360"/>
    </source>
</evidence>
<dbReference type="OrthoDB" id="9805307at2"/>
<dbReference type="GO" id="GO:0019752">
    <property type="term" value="P:carboxylic acid metabolic process"/>
    <property type="evidence" value="ECO:0007669"/>
    <property type="project" value="UniProtKB-ARBA"/>
</dbReference>
<feature type="domain" description="Fumarylacetoacetase-like C-terminal" evidence="3">
    <location>
        <begin position="67"/>
        <end position="274"/>
    </location>
</feature>
<evidence type="ECO:0000259" key="3">
    <source>
        <dbReference type="Pfam" id="PF01557"/>
    </source>
</evidence>
<dbReference type="GO" id="GO:0016853">
    <property type="term" value="F:isomerase activity"/>
    <property type="evidence" value="ECO:0007669"/>
    <property type="project" value="UniProtKB-ARBA"/>
</dbReference>
<organism evidence="4 5">
    <name type="scientific">Pseudonocardia autotrophica</name>
    <name type="common">Amycolata autotrophica</name>
    <name type="synonym">Nocardia autotrophica</name>
    <dbReference type="NCBI Taxonomy" id="2074"/>
    <lineage>
        <taxon>Bacteria</taxon>
        <taxon>Bacillati</taxon>
        <taxon>Actinomycetota</taxon>
        <taxon>Actinomycetes</taxon>
        <taxon>Pseudonocardiales</taxon>
        <taxon>Pseudonocardiaceae</taxon>
        <taxon>Pseudonocardia</taxon>
    </lineage>
</organism>
<dbReference type="PANTHER" id="PTHR42796:SF4">
    <property type="entry name" value="FUMARYLACETOACETATE HYDROLASE DOMAIN-CONTAINING PROTEIN 2A"/>
    <property type="match status" value="1"/>
</dbReference>
<comment type="caution">
    <text evidence="4">The sequence shown here is derived from an EMBL/GenBank/DDBJ whole genome shotgun (WGS) entry which is preliminary data.</text>
</comment>
<dbReference type="STRING" id="2074.BG845_05193"/>
<dbReference type="FunFam" id="3.90.850.10:FF:000002">
    <property type="entry name" value="2-hydroxyhepta-2,4-diene-1,7-dioate isomerase"/>
    <property type="match status" value="1"/>
</dbReference>
<dbReference type="GO" id="GO:0050385">
    <property type="term" value="F:ureidoglycolate lyase activity"/>
    <property type="evidence" value="ECO:0007669"/>
    <property type="project" value="UniProtKB-EC"/>
</dbReference>
<keyword evidence="2" id="KW-0479">Metal-binding</keyword>
<name>A0A1Y2MPY8_PSEAH</name>
<dbReference type="SUPFAM" id="SSF56529">
    <property type="entry name" value="FAH"/>
    <property type="match status" value="1"/>
</dbReference>
<dbReference type="Gene3D" id="3.90.850.10">
    <property type="entry name" value="Fumarylacetoacetase-like, C-terminal domain"/>
    <property type="match status" value="1"/>
</dbReference>
<dbReference type="AlphaFoldDB" id="A0A1Y2MPY8"/>
<comment type="similarity">
    <text evidence="1">Belongs to the FAH family.</text>
</comment>
<accession>A0A1Y2MPY8</accession>
<dbReference type="RefSeq" id="WP_085915334.1">
    <property type="nucleotide sequence ID" value="NZ_AP018920.1"/>
</dbReference>
<evidence type="ECO:0000256" key="2">
    <source>
        <dbReference type="ARBA" id="ARBA00022723"/>
    </source>
</evidence>
<proteinExistence type="inferred from homology"/>
<evidence type="ECO:0000313" key="4">
    <source>
        <dbReference type="EMBL" id="OSY36757.1"/>
    </source>
</evidence>
<keyword evidence="4" id="KW-0456">Lyase</keyword>
<evidence type="ECO:0000256" key="1">
    <source>
        <dbReference type="ARBA" id="ARBA00010211"/>
    </source>
</evidence>
<dbReference type="Proteomes" id="UP000194360">
    <property type="component" value="Unassembled WGS sequence"/>
</dbReference>
<dbReference type="PANTHER" id="PTHR42796">
    <property type="entry name" value="FUMARYLACETOACETATE HYDROLASE DOMAIN-CONTAINING PROTEIN 2A-RELATED"/>
    <property type="match status" value="1"/>
</dbReference>
<dbReference type="EC" id="4.3.2.3" evidence="4"/>
<reference evidence="4 5" key="1">
    <citation type="submission" date="2016-09" db="EMBL/GenBank/DDBJ databases">
        <title>Pseudonocardia autotrophica DSM535, a candidate organism with high potential of specific P450 cytochromes.</title>
        <authorList>
            <person name="Grumaz C."/>
            <person name="Vainshtein Y."/>
            <person name="Kirstahler P."/>
            <person name="Sohn K."/>
        </authorList>
    </citation>
    <scope>NUCLEOTIDE SEQUENCE [LARGE SCALE GENOMIC DNA]</scope>
    <source>
        <strain evidence="4 5">DSM 535</strain>
    </source>
</reference>
<dbReference type="InterPro" id="IPR036663">
    <property type="entry name" value="Fumarylacetoacetase_C_sf"/>
</dbReference>
<sequence>MRLATIRTATGHRAVRIDGDTAVETGEADLRALLERPDWFEHAAGAAGPVHDAAGLDHAPLVPSPEKIICVGLNYRDHVLEMGNELPEYPTIFGKFAPALIGARDEIELPAESDRVDYEAELTVVIGQSVRHADPAAARAAIAGYTVLNDVSMRDYQRRTKQFLQGKTWEHSTPLGPELVTPDELPADPADGGVLRIRSELAGEIMQDSTTDQLVFGVVDLVVYLSTILTLNPGDVIATGTPGGVGDARKPPRYLTDGCEIVTAVDGVGECRNVCRSVR</sequence>
<dbReference type="EMBL" id="MIGB01000036">
    <property type="protein sequence ID" value="OSY36757.1"/>
    <property type="molecule type" value="Genomic_DNA"/>
</dbReference>
<dbReference type="InterPro" id="IPR051121">
    <property type="entry name" value="FAH"/>
</dbReference>
<dbReference type="GO" id="GO:0046872">
    <property type="term" value="F:metal ion binding"/>
    <property type="evidence" value="ECO:0007669"/>
    <property type="project" value="UniProtKB-KW"/>
</dbReference>
<dbReference type="Pfam" id="PF01557">
    <property type="entry name" value="FAA_hydrolase"/>
    <property type="match status" value="1"/>
</dbReference>
<gene>
    <name evidence="4" type="ORF">BG845_05193</name>
</gene>
<protein>
    <submittedName>
        <fullName evidence="4">Ureidoglycolate lyase</fullName>
        <ecNumber evidence="4">4.3.2.3</ecNumber>
    </submittedName>
</protein>
<dbReference type="InterPro" id="IPR011234">
    <property type="entry name" value="Fumarylacetoacetase-like_C"/>
</dbReference>
<keyword evidence="5" id="KW-1185">Reference proteome</keyword>